<dbReference type="AlphaFoldDB" id="A0AAU7LWS3"/>
<proteinExistence type="inferred from homology"/>
<dbReference type="PANTHER" id="PTHR37483:SF1">
    <property type="entry name" value="UPF0125 PROTEIN RATB"/>
    <property type="match status" value="1"/>
</dbReference>
<evidence type="ECO:0000256" key="1">
    <source>
        <dbReference type="ARBA" id="ARBA00010645"/>
    </source>
</evidence>
<dbReference type="EMBL" id="CP157675">
    <property type="protein sequence ID" value="XBP72134.1"/>
    <property type="molecule type" value="Genomic_DNA"/>
</dbReference>
<dbReference type="Pfam" id="PF03658">
    <property type="entry name" value="Ub-RnfH"/>
    <property type="match status" value="1"/>
</dbReference>
<comment type="similarity">
    <text evidence="1 2">Belongs to the UPF0125 (RnfH) family.</text>
</comment>
<evidence type="ECO:0000256" key="2">
    <source>
        <dbReference type="HAMAP-Rule" id="MF_00460"/>
    </source>
</evidence>
<evidence type="ECO:0000313" key="3">
    <source>
        <dbReference type="EMBL" id="XBP72134.1"/>
    </source>
</evidence>
<accession>A0AAU7LWS3</accession>
<dbReference type="InterPro" id="IPR016155">
    <property type="entry name" value="Mopterin_synth/thiamin_S_b"/>
</dbReference>
<organism evidence="3">
    <name type="scientific">Polaromonas hydrogenivorans</name>
    <dbReference type="NCBI Taxonomy" id="335476"/>
    <lineage>
        <taxon>Bacteria</taxon>
        <taxon>Pseudomonadati</taxon>
        <taxon>Pseudomonadota</taxon>
        <taxon>Betaproteobacteria</taxon>
        <taxon>Burkholderiales</taxon>
        <taxon>Comamonadaceae</taxon>
        <taxon>Polaromonas</taxon>
    </lineage>
</organism>
<dbReference type="RefSeq" id="WP_349281462.1">
    <property type="nucleotide sequence ID" value="NZ_CBCSCU010000002.1"/>
</dbReference>
<dbReference type="Gene3D" id="3.10.20.280">
    <property type="entry name" value="RnfH-like"/>
    <property type="match status" value="1"/>
</dbReference>
<dbReference type="SUPFAM" id="SSF54285">
    <property type="entry name" value="MoaD/ThiS"/>
    <property type="match status" value="1"/>
</dbReference>
<name>A0AAU7LWS3_9BURK</name>
<dbReference type="InterPro" id="IPR005346">
    <property type="entry name" value="RnfH"/>
</dbReference>
<dbReference type="InterPro" id="IPR037021">
    <property type="entry name" value="RnfH_sf"/>
</dbReference>
<dbReference type="HAMAP" id="MF_00460">
    <property type="entry name" value="UPF0125_RnfH"/>
    <property type="match status" value="1"/>
</dbReference>
<reference evidence="3" key="1">
    <citation type="submission" date="2024-05" db="EMBL/GenBank/DDBJ databases">
        <authorList>
            <person name="Bunk B."/>
            <person name="Swiderski J."/>
            <person name="Sproer C."/>
            <person name="Thiel V."/>
        </authorList>
    </citation>
    <scope>NUCLEOTIDE SEQUENCE</scope>
    <source>
        <strain evidence="3">DSM 17735</strain>
    </source>
</reference>
<gene>
    <name evidence="3" type="ORF">ABLV49_10155</name>
</gene>
<protein>
    <recommendedName>
        <fullName evidence="2">UPF0125 protein ABLV49_10155</fullName>
    </recommendedName>
</protein>
<sequence>MAKPENLPDGPRLKITLVYSSAPRQVREWALELATGATVAEALGCSSLFEEFAELRKDRLLVGIWGRKTRLDHPLDDNDRIEIYRTLRVDPKVARRERFNHQGAKSAGLFTKKRPGAKAGY</sequence>
<dbReference type="PANTHER" id="PTHR37483">
    <property type="entry name" value="UPF0125 PROTEIN RATB"/>
    <property type="match status" value="1"/>
</dbReference>